<evidence type="ECO:0000313" key="5">
    <source>
        <dbReference type="Proteomes" id="UP000701801"/>
    </source>
</evidence>
<comment type="caution">
    <text evidence="4">The sequence shown here is derived from an EMBL/GenBank/DDBJ whole genome shotgun (WGS) entry which is preliminary data.</text>
</comment>
<evidence type="ECO:0000313" key="4">
    <source>
        <dbReference type="EMBL" id="CAG8979215.1"/>
    </source>
</evidence>
<dbReference type="SUPFAM" id="SSF48403">
    <property type="entry name" value="Ankyrin repeat"/>
    <property type="match status" value="1"/>
</dbReference>
<feature type="repeat" description="ANK" evidence="2">
    <location>
        <begin position="760"/>
        <end position="793"/>
    </location>
</feature>
<feature type="domain" description="Nephrocystin 3-like N-terminal" evidence="3">
    <location>
        <begin position="312"/>
        <end position="483"/>
    </location>
</feature>
<dbReference type="Gene3D" id="3.40.50.300">
    <property type="entry name" value="P-loop containing nucleotide triphosphate hydrolases"/>
    <property type="match status" value="1"/>
</dbReference>
<accession>A0A9N9Q4B4</accession>
<organism evidence="4 5">
    <name type="scientific">Hymenoscyphus albidus</name>
    <dbReference type="NCBI Taxonomy" id="595503"/>
    <lineage>
        <taxon>Eukaryota</taxon>
        <taxon>Fungi</taxon>
        <taxon>Dikarya</taxon>
        <taxon>Ascomycota</taxon>
        <taxon>Pezizomycotina</taxon>
        <taxon>Leotiomycetes</taxon>
        <taxon>Helotiales</taxon>
        <taxon>Helotiaceae</taxon>
        <taxon>Hymenoscyphus</taxon>
    </lineage>
</organism>
<dbReference type="Pfam" id="PF12796">
    <property type="entry name" value="Ank_2"/>
    <property type="match status" value="1"/>
</dbReference>
<dbReference type="AlphaFoldDB" id="A0A9N9Q4B4"/>
<evidence type="ECO:0000256" key="2">
    <source>
        <dbReference type="PROSITE-ProRule" id="PRU00023"/>
    </source>
</evidence>
<reference evidence="4" key="1">
    <citation type="submission" date="2021-07" db="EMBL/GenBank/DDBJ databases">
        <authorList>
            <person name="Durling M."/>
        </authorList>
    </citation>
    <scope>NUCLEOTIDE SEQUENCE</scope>
</reference>
<gene>
    <name evidence="4" type="ORF">HYALB_00013142</name>
</gene>
<dbReference type="InterPro" id="IPR002110">
    <property type="entry name" value="Ankyrin_rpt"/>
</dbReference>
<dbReference type="OrthoDB" id="7464126at2759"/>
<sequence length="1010" mass="114995">MNVAIVSFDGVTEKLRRGDNGSWHPFIKSARTGAKGVVLDLDINFDGFTPISDVETDVKHNIDFIVVHGWGSHAYGGFCYKGDGARTSWLHKAIVGMKLCEDSSPDLLSIYGLLQFGVPNGGMNIDALVCMVKDKPSRHVLEHLQPHIGHGRRQKDQEEFCDAFNYQGSEVRYFFETRKSPTVTWDDITKKWGMNGKEACAVSESEACHLRRKEVHAEVSVPMDYNHSDMVKLRPGDENGYSKIRQVIERFVEKAPSVIQIRFEDNPRNQNHDTAGYKNTESAHDMENQGTQDCLKSLSCNNMKRDITPYNNTCQWIQTNPKYQGWRRRLNGLLWMRGKPGSGKSTVMSYIQRNNDRKDPTENSSTAFYFFSGQGTSFQRSQIGLLQSLLHQIVSTVPSQLRRVQRVYEEKKRSGENLELQWSSFELQDLFRQMFAFPDIPPIRLYIDALDEANEDSPNEILFFFQSILENPATRLSICFTCRHFPNLGVHDPGLDIDVEQENTDDIITYIDHFLKANSQRGRNNNWIVNEIAKKSNNIFQWVVMITSRVSKLQRSGSSEQTILNFLNSPNLDLGKLYRGTLEKIEPSDRPESLKLLQWVCFSLRSLTVDEMRYAMAIGSTRPTIKHHSGWSEAFARNFNHSTPLDYLKQWNTENMYGQTPIWIAAAKGHVNVLKTIPLQARSICLNQTDKKGISVLISALRGRHDDVIAFLLDSDTIDINQRYFNGKTPLLDCAEREYAEGLERILSHPHLDINLQDPNGKTPLMICAEKGYQTGLQKILCHENLNINFQDYEGKTALHIAVHCQNIEVVEGLMGCELMMPADRFIQDRSGSTPLHVAVWDRNFEMVETILTYHTGEYNAAKVVSPGSHGGGLDYQDNCGNTAILVAMDDPPDYDIVEILADDHGADWRIENKNGYNVYDLAREKGEQYIIKMLEGTETTTPPEITPPHDGYTHTFGMEGLELDPTEAMPRDFMDLDGISDIRGRKRQFDDLLSMPEAHGHRNKSLRRF</sequence>
<dbReference type="Proteomes" id="UP000701801">
    <property type="component" value="Unassembled WGS sequence"/>
</dbReference>
<dbReference type="InterPro" id="IPR027417">
    <property type="entry name" value="P-loop_NTPase"/>
</dbReference>
<dbReference type="InterPro" id="IPR056884">
    <property type="entry name" value="NPHP3-like_N"/>
</dbReference>
<protein>
    <recommendedName>
        <fullName evidence="3">Nephrocystin 3-like N-terminal domain-containing protein</fullName>
    </recommendedName>
</protein>
<evidence type="ECO:0000259" key="3">
    <source>
        <dbReference type="Pfam" id="PF24883"/>
    </source>
</evidence>
<dbReference type="SUPFAM" id="SSF52540">
    <property type="entry name" value="P-loop containing nucleoside triphosphate hydrolases"/>
    <property type="match status" value="1"/>
</dbReference>
<dbReference type="PANTHER" id="PTHR10039:SF5">
    <property type="entry name" value="NACHT DOMAIN-CONTAINING PROTEIN"/>
    <property type="match status" value="1"/>
</dbReference>
<dbReference type="PROSITE" id="PS50297">
    <property type="entry name" value="ANK_REP_REGION"/>
    <property type="match status" value="1"/>
</dbReference>
<name>A0A9N9Q4B4_9HELO</name>
<keyword evidence="1" id="KW-0677">Repeat</keyword>
<dbReference type="Gene3D" id="1.25.40.20">
    <property type="entry name" value="Ankyrin repeat-containing domain"/>
    <property type="match status" value="1"/>
</dbReference>
<dbReference type="SMART" id="SM00248">
    <property type="entry name" value="ANK"/>
    <property type="match status" value="7"/>
</dbReference>
<dbReference type="PROSITE" id="PS50088">
    <property type="entry name" value="ANK_REPEAT"/>
    <property type="match status" value="2"/>
</dbReference>
<dbReference type="InterPro" id="IPR036770">
    <property type="entry name" value="Ankyrin_rpt-contain_sf"/>
</dbReference>
<feature type="repeat" description="ANK" evidence="2">
    <location>
        <begin position="831"/>
        <end position="852"/>
    </location>
</feature>
<proteinExistence type="predicted"/>
<keyword evidence="2" id="KW-0040">ANK repeat</keyword>
<evidence type="ECO:0000256" key="1">
    <source>
        <dbReference type="ARBA" id="ARBA00022737"/>
    </source>
</evidence>
<dbReference type="Pfam" id="PF24883">
    <property type="entry name" value="NPHP3_N"/>
    <property type="match status" value="1"/>
</dbReference>
<dbReference type="EMBL" id="CAJVRM010000298">
    <property type="protein sequence ID" value="CAG8979215.1"/>
    <property type="molecule type" value="Genomic_DNA"/>
</dbReference>
<keyword evidence="5" id="KW-1185">Reference proteome</keyword>
<dbReference type="PANTHER" id="PTHR10039">
    <property type="entry name" value="AMELOGENIN"/>
    <property type="match status" value="1"/>
</dbReference>